<dbReference type="EMBL" id="PDLM01000011">
    <property type="protein sequence ID" value="RDW66522.1"/>
    <property type="molecule type" value="Genomic_DNA"/>
</dbReference>
<dbReference type="InterPro" id="IPR020471">
    <property type="entry name" value="AKR"/>
</dbReference>
<dbReference type="Proteomes" id="UP000256645">
    <property type="component" value="Unassembled WGS sequence"/>
</dbReference>
<feature type="binding site" evidence="4">
    <location>
        <position position="109"/>
    </location>
    <ligand>
        <name>substrate</name>
    </ligand>
</feature>
<name>A0A3D8QXK2_9HELO</name>
<feature type="active site" description="Proton donor" evidence="3">
    <location>
        <position position="51"/>
    </location>
</feature>
<dbReference type="PANTHER" id="PTHR11732">
    <property type="entry name" value="ALDO/KETO REDUCTASE"/>
    <property type="match status" value="1"/>
</dbReference>
<comment type="similarity">
    <text evidence="1">Belongs to the aldo/keto reductase family.</text>
</comment>
<feature type="domain" description="NADP-dependent oxidoreductase" evidence="6">
    <location>
        <begin position="18"/>
        <end position="282"/>
    </location>
</feature>
<dbReference type="Pfam" id="PF00248">
    <property type="entry name" value="Aldo_ket_red"/>
    <property type="match status" value="1"/>
</dbReference>
<evidence type="ECO:0000259" key="6">
    <source>
        <dbReference type="Pfam" id="PF00248"/>
    </source>
</evidence>
<protein>
    <recommendedName>
        <fullName evidence="6">NADP-dependent oxidoreductase domain-containing protein</fullName>
    </recommendedName>
</protein>
<keyword evidence="2" id="KW-0560">Oxidoreductase</keyword>
<evidence type="ECO:0000256" key="1">
    <source>
        <dbReference type="ARBA" id="ARBA00007905"/>
    </source>
</evidence>
<dbReference type="SUPFAM" id="SSF51430">
    <property type="entry name" value="NAD(P)-linked oxidoreductase"/>
    <property type="match status" value="1"/>
</dbReference>
<evidence type="ECO:0000313" key="8">
    <source>
        <dbReference type="Proteomes" id="UP000256645"/>
    </source>
</evidence>
<dbReference type="PROSITE" id="PS00798">
    <property type="entry name" value="ALDOKETO_REDUCTASE_1"/>
    <property type="match status" value="1"/>
</dbReference>
<evidence type="ECO:0000256" key="2">
    <source>
        <dbReference type="ARBA" id="ARBA00023002"/>
    </source>
</evidence>
<proteinExistence type="inferred from homology"/>
<reference evidence="7 8" key="1">
    <citation type="journal article" date="2018" name="IMA Fungus">
        <title>IMA Genome-F 9: Draft genome sequence of Annulohypoxylon stygium, Aspergillus mulundensis, Berkeleyomyces basicola (syn. Thielaviopsis basicola), Ceratocystis smalleyi, two Cercospora beticola strains, Coleophoma cylindrospora, Fusarium fracticaudum, Phialophora cf. hyalina, and Morchella septimelata.</title>
        <authorList>
            <person name="Wingfield B.D."/>
            <person name="Bills G.F."/>
            <person name="Dong Y."/>
            <person name="Huang W."/>
            <person name="Nel W.J."/>
            <person name="Swalarsk-Parry B.S."/>
            <person name="Vaghefi N."/>
            <person name="Wilken P.M."/>
            <person name="An Z."/>
            <person name="de Beer Z.W."/>
            <person name="De Vos L."/>
            <person name="Chen L."/>
            <person name="Duong T.A."/>
            <person name="Gao Y."/>
            <person name="Hammerbacher A."/>
            <person name="Kikkert J.R."/>
            <person name="Li Y."/>
            <person name="Li H."/>
            <person name="Li K."/>
            <person name="Li Q."/>
            <person name="Liu X."/>
            <person name="Ma X."/>
            <person name="Naidoo K."/>
            <person name="Pethybridge S.J."/>
            <person name="Sun J."/>
            <person name="Steenkamp E.T."/>
            <person name="van der Nest M.A."/>
            <person name="van Wyk S."/>
            <person name="Wingfield M.J."/>
            <person name="Xiong C."/>
            <person name="Yue Q."/>
            <person name="Zhang X."/>
        </authorList>
    </citation>
    <scope>NUCLEOTIDE SEQUENCE [LARGE SCALE GENOMIC DNA]</scope>
    <source>
        <strain evidence="7 8">BP6252</strain>
    </source>
</reference>
<sequence>MALGRKFALSSGYSIPAIGLGTWQSKPNEVENAVKIALQAGYRHIDGAAGYENEEEVGRGVKASGVPREEIFLTSKLWNTMHDPADVEVALDKTLKELDTEYIDLYLMHWPVSFPKSSKPFPTDPETGLIQIANIPVAETWAAMEKLVEKGKARTIGISNFTKDKIEELFKTAKIKPAVHQIEAHPYLQQREFLDWHKEKNILVEAYSPLGNNIYSLPRAVDDAVVVEVAKELDRTPAQVLISWAIQRGTVVLPKSVTAARIESNFQDFELPQDAFEKLNKLEKHCRYNFPARWGVDVFGEKGEESVKQSALDWAAAQKKLN</sequence>
<dbReference type="GO" id="GO:0016491">
    <property type="term" value="F:oxidoreductase activity"/>
    <property type="evidence" value="ECO:0007669"/>
    <property type="project" value="UniProtKB-KW"/>
</dbReference>
<keyword evidence="8" id="KW-1185">Reference proteome</keyword>
<dbReference type="PROSITE" id="PS00062">
    <property type="entry name" value="ALDOKETO_REDUCTASE_2"/>
    <property type="match status" value="1"/>
</dbReference>
<dbReference type="InterPro" id="IPR036812">
    <property type="entry name" value="NAD(P)_OxRdtase_dom_sf"/>
</dbReference>
<dbReference type="STRING" id="1849047.A0A3D8QXK2"/>
<dbReference type="FunFam" id="3.20.20.100:FF:000007">
    <property type="entry name" value="NAD(P)H-dependent D-xylose reductase xyl1"/>
    <property type="match status" value="1"/>
</dbReference>
<organism evidence="7 8">
    <name type="scientific">Coleophoma cylindrospora</name>
    <dbReference type="NCBI Taxonomy" id="1849047"/>
    <lineage>
        <taxon>Eukaryota</taxon>
        <taxon>Fungi</taxon>
        <taxon>Dikarya</taxon>
        <taxon>Ascomycota</taxon>
        <taxon>Pezizomycotina</taxon>
        <taxon>Leotiomycetes</taxon>
        <taxon>Helotiales</taxon>
        <taxon>Dermateaceae</taxon>
        <taxon>Coleophoma</taxon>
    </lineage>
</organism>
<dbReference type="PRINTS" id="PR00069">
    <property type="entry name" value="ALDKETRDTASE"/>
</dbReference>
<comment type="caution">
    <text evidence="7">The sequence shown here is derived from an EMBL/GenBank/DDBJ whole genome shotgun (WGS) entry which is preliminary data.</text>
</comment>
<evidence type="ECO:0000256" key="5">
    <source>
        <dbReference type="PIRSR" id="PIRSR000097-3"/>
    </source>
</evidence>
<gene>
    <name evidence="7" type="ORF">BP6252_10157</name>
</gene>
<dbReference type="OrthoDB" id="416253at2759"/>
<dbReference type="InterPro" id="IPR023210">
    <property type="entry name" value="NADP_OxRdtase_dom"/>
</dbReference>
<accession>A0A3D8QXK2</accession>
<evidence type="ECO:0000256" key="4">
    <source>
        <dbReference type="PIRSR" id="PIRSR000097-2"/>
    </source>
</evidence>
<evidence type="ECO:0000313" key="7">
    <source>
        <dbReference type="EMBL" id="RDW66522.1"/>
    </source>
</evidence>
<dbReference type="Gene3D" id="3.20.20.100">
    <property type="entry name" value="NADP-dependent oxidoreductase domain"/>
    <property type="match status" value="1"/>
</dbReference>
<evidence type="ECO:0000256" key="3">
    <source>
        <dbReference type="PIRSR" id="PIRSR000097-1"/>
    </source>
</evidence>
<dbReference type="AlphaFoldDB" id="A0A3D8QXK2"/>
<dbReference type="PIRSF" id="PIRSF000097">
    <property type="entry name" value="AKR"/>
    <property type="match status" value="1"/>
</dbReference>
<feature type="site" description="Lowers pKa of active site Tyr" evidence="5">
    <location>
        <position position="76"/>
    </location>
</feature>
<dbReference type="InterPro" id="IPR018170">
    <property type="entry name" value="Aldo/ket_reductase_CS"/>
</dbReference>